<keyword evidence="3" id="KW-1185">Reference proteome</keyword>
<evidence type="ECO:0000313" key="2">
    <source>
        <dbReference type="EMBL" id="GMS79678.1"/>
    </source>
</evidence>
<dbReference type="AlphaFoldDB" id="A0AAV5SG67"/>
<comment type="caution">
    <text evidence="2">The sequence shown here is derived from an EMBL/GenBank/DDBJ whole genome shotgun (WGS) entry which is preliminary data.</text>
</comment>
<sequence length="89" mass="10336">DAGIHDETDKIPVDLAREMGFEEAVAFFDFEATHNREQPVNKKRRRGTKDGKDMKRRRSNNTSGYNSSSPIHEEEEEEIVKTQSRQLFP</sequence>
<gene>
    <name evidence="2" type="ORF">PENTCL1PPCAC_1853</name>
</gene>
<evidence type="ECO:0000256" key="1">
    <source>
        <dbReference type="SAM" id="MobiDB-lite"/>
    </source>
</evidence>
<dbReference type="Proteomes" id="UP001432027">
    <property type="component" value="Unassembled WGS sequence"/>
</dbReference>
<proteinExistence type="predicted"/>
<feature type="region of interest" description="Disordered" evidence="1">
    <location>
        <begin position="35"/>
        <end position="89"/>
    </location>
</feature>
<feature type="non-terminal residue" evidence="2">
    <location>
        <position position="1"/>
    </location>
</feature>
<name>A0AAV5SG67_9BILA</name>
<organism evidence="2 3">
    <name type="scientific">Pristionchus entomophagus</name>
    <dbReference type="NCBI Taxonomy" id="358040"/>
    <lineage>
        <taxon>Eukaryota</taxon>
        <taxon>Metazoa</taxon>
        <taxon>Ecdysozoa</taxon>
        <taxon>Nematoda</taxon>
        <taxon>Chromadorea</taxon>
        <taxon>Rhabditida</taxon>
        <taxon>Rhabditina</taxon>
        <taxon>Diplogasteromorpha</taxon>
        <taxon>Diplogasteroidea</taxon>
        <taxon>Neodiplogasteridae</taxon>
        <taxon>Pristionchus</taxon>
    </lineage>
</organism>
<feature type="non-terminal residue" evidence="2">
    <location>
        <position position="89"/>
    </location>
</feature>
<protein>
    <submittedName>
        <fullName evidence="2">Uncharacterized protein</fullName>
    </submittedName>
</protein>
<dbReference type="EMBL" id="BTSX01000001">
    <property type="protein sequence ID" value="GMS79678.1"/>
    <property type="molecule type" value="Genomic_DNA"/>
</dbReference>
<evidence type="ECO:0000313" key="3">
    <source>
        <dbReference type="Proteomes" id="UP001432027"/>
    </source>
</evidence>
<reference evidence="2" key="1">
    <citation type="submission" date="2023-10" db="EMBL/GenBank/DDBJ databases">
        <title>Genome assembly of Pristionchus species.</title>
        <authorList>
            <person name="Yoshida K."/>
            <person name="Sommer R.J."/>
        </authorList>
    </citation>
    <scope>NUCLEOTIDE SEQUENCE</scope>
    <source>
        <strain evidence="2">RS0144</strain>
    </source>
</reference>
<feature type="compositionally biased region" description="Polar residues" evidence="1">
    <location>
        <begin position="60"/>
        <end position="70"/>
    </location>
</feature>
<accession>A0AAV5SG67</accession>